<dbReference type="Pfam" id="PF00005">
    <property type="entry name" value="ABC_tran"/>
    <property type="match status" value="1"/>
</dbReference>
<evidence type="ECO:0000313" key="2">
    <source>
        <dbReference type="EMBL" id="EEC01127.1"/>
    </source>
</evidence>
<gene>
    <name evidence="2" type="ORF">IscW_ISCW000565</name>
</gene>
<sequence length="135" mass="15291">MRPQRNHDGWQQARARGRTLKRDIPRSLAIGLMNVDIYETQLTVILGHNGAGKTTLLNILAGEYTSYRDLSLSENNKQKNSNRKLRNNQFPTFQGRLDSFFRGRLNRMGQARASTSSSSSTELMFCCRDAGPGRK</sequence>
<evidence type="ECO:0000313" key="3">
    <source>
        <dbReference type="EnsemblMetazoa" id="ISCW000565-PA"/>
    </source>
</evidence>
<proteinExistence type="predicted"/>
<dbReference type="Proteomes" id="UP000001555">
    <property type="component" value="Unassembled WGS sequence"/>
</dbReference>
<dbReference type="InterPro" id="IPR003439">
    <property type="entry name" value="ABC_transporter-like_ATP-bd"/>
</dbReference>
<dbReference type="AlphaFoldDB" id="B7P3F5"/>
<dbReference type="EMBL" id="DS628501">
    <property type="protein sequence ID" value="EEC01127.1"/>
    <property type="molecule type" value="Genomic_DNA"/>
</dbReference>
<dbReference type="GO" id="GO:0016887">
    <property type="term" value="F:ATP hydrolysis activity"/>
    <property type="evidence" value="ECO:0007669"/>
    <property type="project" value="InterPro"/>
</dbReference>
<dbReference type="Gene3D" id="3.40.50.300">
    <property type="entry name" value="P-loop containing nucleotide triphosphate hydrolases"/>
    <property type="match status" value="1"/>
</dbReference>
<dbReference type="PaxDb" id="6945-B7P3F5"/>
<evidence type="ECO:0000259" key="1">
    <source>
        <dbReference type="Pfam" id="PF00005"/>
    </source>
</evidence>
<keyword evidence="4" id="KW-1185">Reference proteome</keyword>
<name>B7P3F5_IXOSC</name>
<dbReference type="GO" id="GO:0005524">
    <property type="term" value="F:ATP binding"/>
    <property type="evidence" value="ECO:0007669"/>
    <property type="project" value="InterPro"/>
</dbReference>
<organism>
    <name type="scientific">Ixodes scapularis</name>
    <name type="common">Black-legged tick</name>
    <name type="synonym">Deer tick</name>
    <dbReference type="NCBI Taxonomy" id="6945"/>
    <lineage>
        <taxon>Eukaryota</taxon>
        <taxon>Metazoa</taxon>
        <taxon>Ecdysozoa</taxon>
        <taxon>Arthropoda</taxon>
        <taxon>Chelicerata</taxon>
        <taxon>Arachnida</taxon>
        <taxon>Acari</taxon>
        <taxon>Parasitiformes</taxon>
        <taxon>Ixodida</taxon>
        <taxon>Ixodoidea</taxon>
        <taxon>Ixodidae</taxon>
        <taxon>Ixodinae</taxon>
        <taxon>Ixodes</taxon>
    </lineage>
</organism>
<dbReference type="InterPro" id="IPR027417">
    <property type="entry name" value="P-loop_NTPase"/>
</dbReference>
<dbReference type="EnsemblMetazoa" id="ISCW000565-RA">
    <property type="protein sequence ID" value="ISCW000565-PA"/>
    <property type="gene ID" value="ISCW000565"/>
</dbReference>
<reference evidence="3" key="2">
    <citation type="submission" date="2020-05" db="UniProtKB">
        <authorList>
            <consortium name="EnsemblMetazoa"/>
        </authorList>
    </citation>
    <scope>IDENTIFICATION</scope>
    <source>
        <strain evidence="3">wikel</strain>
    </source>
</reference>
<dbReference type="HOGENOM" id="CLU_1888030_0_0_1"/>
<dbReference type="EMBL" id="ABJB010982691">
    <property type="status" value="NOT_ANNOTATED_CDS"/>
    <property type="molecule type" value="Genomic_DNA"/>
</dbReference>
<protein>
    <submittedName>
        <fullName evidence="2 3">ABC transporter, putative</fullName>
    </submittedName>
</protein>
<dbReference type="VEuPathDB" id="VectorBase:ISCI000565"/>
<dbReference type="InParanoid" id="B7P3F5"/>
<evidence type="ECO:0000313" key="4">
    <source>
        <dbReference type="Proteomes" id="UP000001555"/>
    </source>
</evidence>
<reference evidence="2 4" key="1">
    <citation type="submission" date="2008-03" db="EMBL/GenBank/DDBJ databases">
        <title>Annotation of Ixodes scapularis.</title>
        <authorList>
            <consortium name="Ixodes scapularis Genome Project Consortium"/>
            <person name="Caler E."/>
            <person name="Hannick L.I."/>
            <person name="Bidwell S."/>
            <person name="Joardar V."/>
            <person name="Thiagarajan M."/>
            <person name="Amedeo P."/>
            <person name="Galinsky K.J."/>
            <person name="Schobel S."/>
            <person name="Inman J."/>
            <person name="Hostetler J."/>
            <person name="Miller J."/>
            <person name="Hammond M."/>
            <person name="Megy K."/>
            <person name="Lawson D."/>
            <person name="Kodira C."/>
            <person name="Sutton G."/>
            <person name="Meyer J."/>
            <person name="Hill C.A."/>
            <person name="Birren B."/>
            <person name="Nene V."/>
            <person name="Collins F."/>
            <person name="Alarcon-Chaidez F."/>
            <person name="Wikel S."/>
            <person name="Strausberg R."/>
        </authorList>
    </citation>
    <scope>NUCLEOTIDE SEQUENCE [LARGE SCALE GENOMIC DNA]</scope>
    <source>
        <strain evidence="4">Wikel</strain>
        <strain evidence="2">Wikel colony</strain>
    </source>
</reference>
<dbReference type="SUPFAM" id="SSF52540">
    <property type="entry name" value="P-loop containing nucleoside triphosphate hydrolases"/>
    <property type="match status" value="1"/>
</dbReference>
<feature type="domain" description="ABC transporter" evidence="1">
    <location>
        <begin position="33"/>
        <end position="87"/>
    </location>
</feature>
<dbReference type="VEuPathDB" id="VectorBase:ISCW000565"/>
<accession>B7P3F5</accession>